<organism evidence="6 8">
    <name type="scientific">Plasmodiophora brassicae</name>
    <name type="common">Clubroot disease agent</name>
    <dbReference type="NCBI Taxonomy" id="37360"/>
    <lineage>
        <taxon>Eukaryota</taxon>
        <taxon>Sar</taxon>
        <taxon>Rhizaria</taxon>
        <taxon>Endomyxa</taxon>
        <taxon>Phytomyxea</taxon>
        <taxon>Plasmodiophorida</taxon>
        <taxon>Plasmodiophoridae</taxon>
        <taxon>Plasmodiophora</taxon>
    </lineage>
</organism>
<dbReference type="STRING" id="37360.A0A0G4IV97"/>
<feature type="chain" id="PRO_5035990767" evidence="5">
    <location>
        <begin position="22"/>
        <end position="478"/>
    </location>
</feature>
<keyword evidence="5" id="KW-0732">Signal</keyword>
<dbReference type="InterPro" id="IPR036770">
    <property type="entry name" value="Ankyrin_rpt-contain_sf"/>
</dbReference>
<keyword evidence="4" id="KW-0175">Coiled coil</keyword>
<dbReference type="PROSITE" id="PS50088">
    <property type="entry name" value="ANK_REPEAT"/>
    <property type="match status" value="1"/>
</dbReference>
<dbReference type="SUPFAM" id="SSF48403">
    <property type="entry name" value="Ankyrin repeat"/>
    <property type="match status" value="1"/>
</dbReference>
<dbReference type="Gene3D" id="1.25.40.20">
    <property type="entry name" value="Ankyrin repeat-containing domain"/>
    <property type="match status" value="1"/>
</dbReference>
<dbReference type="Proteomes" id="UP000290189">
    <property type="component" value="Unassembled WGS sequence"/>
</dbReference>
<keyword evidence="7" id="KW-0496">Mitochondrion</keyword>
<reference evidence="6 8" key="1">
    <citation type="submission" date="2015-02" db="EMBL/GenBank/DDBJ databases">
        <authorList>
            <person name="Chooi Y.-H."/>
        </authorList>
    </citation>
    <scope>NUCLEOTIDE SEQUENCE [LARGE SCALE GENOMIC DNA]</scope>
    <source>
        <strain evidence="6">E3</strain>
    </source>
</reference>
<evidence type="ECO:0000256" key="3">
    <source>
        <dbReference type="PROSITE-ProRule" id="PRU00023"/>
    </source>
</evidence>
<feature type="signal peptide" evidence="5">
    <location>
        <begin position="1"/>
        <end position="21"/>
    </location>
</feature>
<evidence type="ECO:0000313" key="9">
    <source>
        <dbReference type="Proteomes" id="UP000290189"/>
    </source>
</evidence>
<accession>A0A0G4IV97</accession>
<dbReference type="SMART" id="SM00248">
    <property type="entry name" value="ANK"/>
    <property type="match status" value="4"/>
</dbReference>
<evidence type="ECO:0000256" key="2">
    <source>
        <dbReference type="ARBA" id="ARBA00023043"/>
    </source>
</evidence>
<evidence type="ECO:0000313" key="6">
    <source>
        <dbReference type="EMBL" id="CEO99248.1"/>
    </source>
</evidence>
<sequence>MTFIALPLCAMLAASMSTCSAGLFDSSVDVCLRKSYADNNGRRFAQVVEGATYTSRGWACRMFHDAVRRNRVDLVRSILTWGQRLNDMENCEARDDNDRVLHQSALSLAIDNNNLDMVKVLFQSQNGPRLPKGRSSVPYASAKKGTAGIVAFLLDNDAHLKDDDCYWANAMIAAIGTAGDVAIVQVLLDKISPWTKATRSYLHEAVQHNNVPVARVLLERNVVQVDERGDCNNTALHVAVAKPGQIEMVALLLEKGADPRLLNIYCKSVYDVCHQDYHSNLAFAKKTIASREAKKAAEAQERHRQARLREEEQRRLALEQAERDAEIKHKVKLQRLLDQTKNATSEAIDAFRRSILKRQSVDEPGRDAPVSQPTSSGRIIAKRALQASAALVLGATGLVLASERSVEESHHDRPSGKLSDLVNVRGAIAPTAAITLAVGAKILRSRKRSPGRKSTSSSPSTSSIPAFIALSVAALFCV</sequence>
<dbReference type="EMBL" id="OVEO01000007">
    <property type="protein sequence ID" value="SPQ97258.1"/>
    <property type="molecule type" value="Genomic_DNA"/>
</dbReference>
<dbReference type="AlphaFoldDB" id="A0A0G4IV97"/>
<dbReference type="PANTHER" id="PTHR24198:SF165">
    <property type="entry name" value="ANKYRIN REPEAT-CONTAINING PROTEIN-RELATED"/>
    <property type="match status" value="1"/>
</dbReference>
<dbReference type="OrthoDB" id="194358at2759"/>
<gene>
    <name evidence="6" type="ORF">PBRA_001154</name>
    <name evidence="7" type="ORF">PLBR_LOCUS4473</name>
</gene>
<feature type="coiled-coil region" evidence="4">
    <location>
        <begin position="294"/>
        <end position="328"/>
    </location>
</feature>
<evidence type="ECO:0000313" key="7">
    <source>
        <dbReference type="EMBL" id="SPQ97258.1"/>
    </source>
</evidence>
<keyword evidence="2 3" id="KW-0040">ANK repeat</keyword>
<dbReference type="Pfam" id="PF12796">
    <property type="entry name" value="Ank_2"/>
    <property type="match status" value="1"/>
</dbReference>
<protein>
    <submittedName>
        <fullName evidence="6">Uncharacterized protein</fullName>
    </submittedName>
</protein>
<dbReference type="Proteomes" id="UP000039324">
    <property type="component" value="Unassembled WGS sequence"/>
</dbReference>
<keyword evidence="1" id="KW-0677">Repeat</keyword>
<keyword evidence="8" id="KW-1185">Reference proteome</keyword>
<geneLocation type="mitochondrion" evidence="7"/>
<proteinExistence type="predicted"/>
<evidence type="ECO:0000313" key="8">
    <source>
        <dbReference type="Proteomes" id="UP000039324"/>
    </source>
</evidence>
<evidence type="ECO:0000256" key="5">
    <source>
        <dbReference type="SAM" id="SignalP"/>
    </source>
</evidence>
<evidence type="ECO:0000256" key="4">
    <source>
        <dbReference type="SAM" id="Coils"/>
    </source>
</evidence>
<evidence type="ECO:0000256" key="1">
    <source>
        <dbReference type="ARBA" id="ARBA00022737"/>
    </source>
</evidence>
<dbReference type="GO" id="GO:0005737">
    <property type="term" value="C:cytoplasm"/>
    <property type="evidence" value="ECO:0007669"/>
    <property type="project" value="TreeGrafter"/>
</dbReference>
<reference evidence="7 9" key="2">
    <citation type="submission" date="2018-03" db="EMBL/GenBank/DDBJ databases">
        <authorList>
            <person name="Fogelqvist J."/>
        </authorList>
    </citation>
    <scope>NUCLEOTIDE SEQUENCE [LARGE SCALE GENOMIC DNA]</scope>
</reference>
<dbReference type="EMBL" id="CDSF01000090">
    <property type="protein sequence ID" value="CEO99248.1"/>
    <property type="molecule type" value="Genomic_DNA"/>
</dbReference>
<dbReference type="PANTHER" id="PTHR24198">
    <property type="entry name" value="ANKYRIN REPEAT AND PROTEIN KINASE DOMAIN-CONTAINING PROTEIN"/>
    <property type="match status" value="1"/>
</dbReference>
<name>A0A0G4IV97_PLABS</name>
<feature type="repeat" description="ANK" evidence="3">
    <location>
        <begin position="231"/>
        <end position="264"/>
    </location>
</feature>
<dbReference type="InterPro" id="IPR002110">
    <property type="entry name" value="Ankyrin_rpt"/>
</dbReference>